<feature type="chain" id="PRO_5037885605" evidence="4">
    <location>
        <begin position="32"/>
        <end position="543"/>
    </location>
</feature>
<feature type="signal peptide" evidence="4">
    <location>
        <begin position="1"/>
        <end position="31"/>
    </location>
</feature>
<comment type="caution">
    <text evidence="6">The sequence shown here is derived from an EMBL/GenBank/DDBJ whole genome shotgun (WGS) entry which is preliminary data.</text>
</comment>
<dbReference type="SUPFAM" id="SSF53850">
    <property type="entry name" value="Periplasmic binding protein-like II"/>
    <property type="match status" value="1"/>
</dbReference>
<accession>A0A917FDT1</accession>
<dbReference type="PROSITE" id="PS51318">
    <property type="entry name" value="TAT"/>
    <property type="match status" value="1"/>
</dbReference>
<dbReference type="Proteomes" id="UP000606044">
    <property type="component" value="Unassembled WGS sequence"/>
</dbReference>
<protein>
    <submittedName>
        <fullName evidence="6">Peptide ABC transporter substrate-binding protein</fullName>
    </submittedName>
</protein>
<dbReference type="AlphaFoldDB" id="A0A917FDT1"/>
<sequence>MTTVRLSRRAFLAGTSAATLLGATGALPAFAQPAETPKRGGTLTAIIQPEPVTLTPATNTAQPTQVIAGNIFDGLVYYDFDLTPRPSLAERWEVASDGLTITFHLRKGVTWHDGKPFTAADVKWTLENVWKTVHPRNRALFENVAETQTPDEHTVILKLSRPSLPILSVINAVGGPILPRHLYEGTDLLNNPYNNKPVGTGPFVFKEWKKGEYILLERNPNYWDPGKPYLDKIVFRVITDAAARAAAIEKGEVLYAPFNPVPFRDVERLAKLPNLKVETRGYEWLSPVLYLDLNVENTHLKDVRVRRAIAHALDREAIAKVVWFGYGKPAISPVPSTLASFFDDSVPRYAFDPRKAEALLDEAGFKRGADGTRFTLTHDPLPYGDDYRRTGEYLKQALKRVGIEVNLRAQDSAAFIKRVYVDRDFDISSSYNAAFPDPQIGVVREFWSGWLGTGTPWTNGSGYRNARVDEIIQSAAIAGDPAQRVKLFKEFQQIAVSDVPTLPLLELKFFTVHAAHLKGAVAQGDQVYAGLKNAWIDDGPRQN</sequence>
<dbReference type="Gene3D" id="3.10.105.10">
    <property type="entry name" value="Dipeptide-binding Protein, Domain 3"/>
    <property type="match status" value="1"/>
</dbReference>
<gene>
    <name evidence="6" type="ORF">GCM10007301_30080</name>
</gene>
<evidence type="ECO:0000256" key="1">
    <source>
        <dbReference type="ARBA" id="ARBA00004418"/>
    </source>
</evidence>
<dbReference type="GO" id="GO:0030288">
    <property type="term" value="C:outer membrane-bounded periplasmic space"/>
    <property type="evidence" value="ECO:0007669"/>
    <property type="project" value="UniProtKB-ARBA"/>
</dbReference>
<evidence type="ECO:0000313" key="7">
    <source>
        <dbReference type="Proteomes" id="UP000606044"/>
    </source>
</evidence>
<name>A0A917FDT1_9HYPH</name>
<dbReference type="GO" id="GO:0043190">
    <property type="term" value="C:ATP-binding cassette (ABC) transporter complex"/>
    <property type="evidence" value="ECO:0007669"/>
    <property type="project" value="InterPro"/>
</dbReference>
<reference evidence="6" key="2">
    <citation type="submission" date="2020-09" db="EMBL/GenBank/DDBJ databases">
        <authorList>
            <person name="Sun Q."/>
            <person name="Sedlacek I."/>
        </authorList>
    </citation>
    <scope>NUCLEOTIDE SEQUENCE</scope>
    <source>
        <strain evidence="6">CCM 7897</strain>
    </source>
</reference>
<evidence type="ECO:0000256" key="2">
    <source>
        <dbReference type="ARBA" id="ARBA00005695"/>
    </source>
</evidence>
<keyword evidence="3 4" id="KW-0732">Signal</keyword>
<dbReference type="EMBL" id="BMCT01000004">
    <property type="protein sequence ID" value="GGF68380.1"/>
    <property type="molecule type" value="Genomic_DNA"/>
</dbReference>
<comment type="similarity">
    <text evidence="2">Belongs to the bacterial solute-binding protein 5 family.</text>
</comment>
<dbReference type="InterPro" id="IPR039424">
    <property type="entry name" value="SBP_5"/>
</dbReference>
<proteinExistence type="inferred from homology"/>
<evidence type="ECO:0000313" key="6">
    <source>
        <dbReference type="EMBL" id="GGF68380.1"/>
    </source>
</evidence>
<dbReference type="Gene3D" id="3.40.190.10">
    <property type="entry name" value="Periplasmic binding protein-like II"/>
    <property type="match status" value="1"/>
</dbReference>
<dbReference type="InterPro" id="IPR019546">
    <property type="entry name" value="TAT_signal_bac_arc"/>
</dbReference>
<dbReference type="RefSeq" id="WP_188579994.1">
    <property type="nucleotide sequence ID" value="NZ_BMCT01000004.1"/>
</dbReference>
<dbReference type="Pfam" id="PF00496">
    <property type="entry name" value="SBP_bac_5"/>
    <property type="match status" value="1"/>
</dbReference>
<organism evidence="6 7">
    <name type="scientific">Azorhizobium oxalatiphilum</name>
    <dbReference type="NCBI Taxonomy" id="980631"/>
    <lineage>
        <taxon>Bacteria</taxon>
        <taxon>Pseudomonadati</taxon>
        <taxon>Pseudomonadota</taxon>
        <taxon>Alphaproteobacteria</taxon>
        <taxon>Hyphomicrobiales</taxon>
        <taxon>Xanthobacteraceae</taxon>
        <taxon>Azorhizobium</taxon>
    </lineage>
</organism>
<dbReference type="GO" id="GO:0015833">
    <property type="term" value="P:peptide transport"/>
    <property type="evidence" value="ECO:0007669"/>
    <property type="project" value="TreeGrafter"/>
</dbReference>
<evidence type="ECO:0000256" key="4">
    <source>
        <dbReference type="SAM" id="SignalP"/>
    </source>
</evidence>
<dbReference type="CDD" id="cd08517">
    <property type="entry name" value="PBP2_NikA_DppA_OppA_like_13"/>
    <property type="match status" value="1"/>
</dbReference>
<evidence type="ECO:0000259" key="5">
    <source>
        <dbReference type="Pfam" id="PF00496"/>
    </source>
</evidence>
<dbReference type="InterPro" id="IPR006311">
    <property type="entry name" value="TAT_signal"/>
</dbReference>
<evidence type="ECO:0000256" key="3">
    <source>
        <dbReference type="ARBA" id="ARBA00022729"/>
    </source>
</evidence>
<reference evidence="6" key="1">
    <citation type="journal article" date="2014" name="Int. J. Syst. Evol. Microbiol.">
        <title>Complete genome sequence of Corynebacterium casei LMG S-19264T (=DSM 44701T), isolated from a smear-ripened cheese.</title>
        <authorList>
            <consortium name="US DOE Joint Genome Institute (JGI-PGF)"/>
            <person name="Walter F."/>
            <person name="Albersmeier A."/>
            <person name="Kalinowski J."/>
            <person name="Ruckert C."/>
        </authorList>
    </citation>
    <scope>NUCLEOTIDE SEQUENCE</scope>
    <source>
        <strain evidence="6">CCM 7897</strain>
    </source>
</reference>
<dbReference type="NCBIfam" id="TIGR01409">
    <property type="entry name" value="TAT_signal_seq"/>
    <property type="match status" value="1"/>
</dbReference>
<keyword evidence="7" id="KW-1185">Reference proteome</keyword>
<dbReference type="PIRSF" id="PIRSF002741">
    <property type="entry name" value="MppA"/>
    <property type="match status" value="1"/>
</dbReference>
<dbReference type="PANTHER" id="PTHR30290">
    <property type="entry name" value="PERIPLASMIC BINDING COMPONENT OF ABC TRANSPORTER"/>
    <property type="match status" value="1"/>
</dbReference>
<dbReference type="InterPro" id="IPR000914">
    <property type="entry name" value="SBP_5_dom"/>
</dbReference>
<dbReference type="PANTHER" id="PTHR30290:SF38">
    <property type="entry name" value="D,D-DIPEPTIDE-BINDING PERIPLASMIC PROTEIN DDPA-RELATED"/>
    <property type="match status" value="1"/>
</dbReference>
<dbReference type="InterPro" id="IPR030678">
    <property type="entry name" value="Peptide/Ni-bd"/>
</dbReference>
<comment type="subcellular location">
    <subcellularLocation>
        <location evidence="1">Periplasm</location>
    </subcellularLocation>
</comment>
<dbReference type="GO" id="GO:1904680">
    <property type="term" value="F:peptide transmembrane transporter activity"/>
    <property type="evidence" value="ECO:0007669"/>
    <property type="project" value="TreeGrafter"/>
</dbReference>
<feature type="domain" description="Solute-binding protein family 5" evidence="5">
    <location>
        <begin position="84"/>
        <end position="440"/>
    </location>
</feature>